<evidence type="ECO:0000256" key="1">
    <source>
        <dbReference type="SAM" id="MobiDB-lite"/>
    </source>
</evidence>
<feature type="compositionally biased region" description="Polar residues" evidence="1">
    <location>
        <begin position="119"/>
        <end position="137"/>
    </location>
</feature>
<evidence type="ECO:0000313" key="2">
    <source>
        <dbReference type="EMBL" id="KAF9529614.1"/>
    </source>
</evidence>
<comment type="caution">
    <text evidence="2">The sequence shown here is derived from an EMBL/GenBank/DDBJ whole genome shotgun (WGS) entry which is preliminary data.</text>
</comment>
<name>A0A9P6EJ47_9AGAR</name>
<dbReference type="Proteomes" id="UP000807306">
    <property type="component" value="Unassembled WGS sequence"/>
</dbReference>
<keyword evidence="3" id="KW-1185">Reference proteome</keyword>
<gene>
    <name evidence="2" type="ORF">CPB83DRAFT_905992</name>
</gene>
<reference evidence="2" key="1">
    <citation type="submission" date="2020-11" db="EMBL/GenBank/DDBJ databases">
        <authorList>
            <consortium name="DOE Joint Genome Institute"/>
            <person name="Ahrendt S."/>
            <person name="Riley R."/>
            <person name="Andreopoulos W."/>
            <person name="Labutti K."/>
            <person name="Pangilinan J."/>
            <person name="Ruiz-Duenas F.J."/>
            <person name="Barrasa J.M."/>
            <person name="Sanchez-Garcia M."/>
            <person name="Camarero S."/>
            <person name="Miyauchi S."/>
            <person name="Serrano A."/>
            <person name="Linde D."/>
            <person name="Babiker R."/>
            <person name="Drula E."/>
            <person name="Ayuso-Fernandez I."/>
            <person name="Pacheco R."/>
            <person name="Padilla G."/>
            <person name="Ferreira P."/>
            <person name="Barriuso J."/>
            <person name="Kellner H."/>
            <person name="Castanera R."/>
            <person name="Alfaro M."/>
            <person name="Ramirez L."/>
            <person name="Pisabarro A.G."/>
            <person name="Kuo A."/>
            <person name="Tritt A."/>
            <person name="Lipzen A."/>
            <person name="He G."/>
            <person name="Yan M."/>
            <person name="Ng V."/>
            <person name="Cullen D."/>
            <person name="Martin F."/>
            <person name="Rosso M.-N."/>
            <person name="Henrissat B."/>
            <person name="Hibbett D."/>
            <person name="Martinez A.T."/>
            <person name="Grigoriev I.V."/>
        </authorList>
    </citation>
    <scope>NUCLEOTIDE SEQUENCE</scope>
    <source>
        <strain evidence="2">CBS 506.95</strain>
    </source>
</reference>
<dbReference type="AlphaFoldDB" id="A0A9P6EJ47"/>
<organism evidence="2 3">
    <name type="scientific">Crepidotus variabilis</name>
    <dbReference type="NCBI Taxonomy" id="179855"/>
    <lineage>
        <taxon>Eukaryota</taxon>
        <taxon>Fungi</taxon>
        <taxon>Dikarya</taxon>
        <taxon>Basidiomycota</taxon>
        <taxon>Agaricomycotina</taxon>
        <taxon>Agaricomycetes</taxon>
        <taxon>Agaricomycetidae</taxon>
        <taxon>Agaricales</taxon>
        <taxon>Agaricineae</taxon>
        <taxon>Crepidotaceae</taxon>
        <taxon>Crepidotus</taxon>
    </lineage>
</organism>
<accession>A0A9P6EJ47</accession>
<proteinExistence type="predicted"/>
<feature type="region of interest" description="Disordered" evidence="1">
    <location>
        <begin position="54"/>
        <end position="147"/>
    </location>
</feature>
<evidence type="ECO:0000313" key="3">
    <source>
        <dbReference type="Proteomes" id="UP000807306"/>
    </source>
</evidence>
<sequence length="611" mass="66946">MTYTDVETLLASRFPSATLGDEEAETNHRVSWSGPSYTNYLLPRPMSEAVAVVSEATTRGRKDSTSSNPKRATLKKRRTFSDASLKQKAALSRTHSSDPPPEEPVAGPSRLPPIPTFASALSSQQSNGLPESYSYSQPAYHHNPADNVGDEFPGFAHIDSFRSYVSSGTHYKSLSKSSTLRSRPKTPATVSTKIDEQEFLDLADFVYTTPTMPPFPGQEHIGHSTFGRTHSEHNDGRKQMDETGLFTPTVIDSAYSESSPEAMKHLVADNQSIKSSQTVYRHSAHLARSRRSQDTLEGWAEYIPDTQSLRTISKRPTLHTHSTSDFSRFSDFENIDVREAYLVSDCSTPTAIGMALPSPSSTRRFSHHTPPRTPTLIGTPGATWRMSSASEGGTWRTLVNRKAFSRSKGKAGGIRGRPSLSALADTTPGAFLKTSSHHLSPLSSPVPSCHTLELDINPPASSKGSTFEMAISDLDYDYGLALDVLVLGAGTLDLDEDTLEHDRRNLTRYPFDIPAEMDILPPPTDPDKTSLTTFDTEIIFKRFNNPSTSLTSISSTSHAKHPNWSRSSKFVSGLPIASLPEDTSTPGPHPGVIRQKRSFFSQVSHMFARGS</sequence>
<feature type="region of interest" description="Disordered" evidence="1">
    <location>
        <begin position="357"/>
        <end position="388"/>
    </location>
</feature>
<protein>
    <submittedName>
        <fullName evidence="2">Uncharacterized protein</fullName>
    </submittedName>
</protein>
<dbReference type="EMBL" id="MU157845">
    <property type="protein sequence ID" value="KAF9529614.1"/>
    <property type="molecule type" value="Genomic_DNA"/>
</dbReference>